<keyword evidence="2" id="KW-1185">Reference proteome</keyword>
<reference evidence="2" key="1">
    <citation type="journal article" date="2019" name="Int. J. Syst. Evol. Microbiol.">
        <title>The Global Catalogue of Microorganisms (GCM) 10K type strain sequencing project: providing services to taxonomists for standard genome sequencing and annotation.</title>
        <authorList>
            <consortium name="The Broad Institute Genomics Platform"/>
            <consortium name="The Broad Institute Genome Sequencing Center for Infectious Disease"/>
            <person name="Wu L."/>
            <person name="Ma J."/>
        </authorList>
    </citation>
    <scope>NUCLEOTIDE SEQUENCE [LARGE SCALE GENOMIC DNA]</scope>
    <source>
        <strain evidence="2">ZS-22-S1</strain>
    </source>
</reference>
<comment type="caution">
    <text evidence="1">The sequence shown here is derived from an EMBL/GenBank/DDBJ whole genome shotgun (WGS) entry which is preliminary data.</text>
</comment>
<gene>
    <name evidence="1" type="ORF">ACFPCV_10570</name>
</gene>
<protein>
    <submittedName>
        <fullName evidence="1">Uncharacterized protein</fullName>
    </submittedName>
</protein>
<sequence>MIVLSAAAGAAVVRHPAQDRAPDGERLPAVLLPGRRVHGIVPFTLDLHRFGCAPPGSARPTPPTGLPPLLAPLLVGALAATGPVYLQFVSRPRPGTLPRT</sequence>
<organism evidence="1 2">
    <name type="scientific">Actinophytocola glycyrrhizae</name>
    <dbReference type="NCBI Taxonomy" id="2044873"/>
    <lineage>
        <taxon>Bacteria</taxon>
        <taxon>Bacillati</taxon>
        <taxon>Actinomycetota</taxon>
        <taxon>Actinomycetes</taxon>
        <taxon>Pseudonocardiales</taxon>
        <taxon>Pseudonocardiaceae</taxon>
    </lineage>
</organism>
<dbReference type="Proteomes" id="UP001595859">
    <property type="component" value="Unassembled WGS sequence"/>
</dbReference>
<name>A0ABV9RZ46_9PSEU</name>
<proteinExistence type="predicted"/>
<evidence type="ECO:0000313" key="2">
    <source>
        <dbReference type="Proteomes" id="UP001595859"/>
    </source>
</evidence>
<dbReference type="EMBL" id="JBHSIS010000005">
    <property type="protein sequence ID" value="MFC4853948.1"/>
    <property type="molecule type" value="Genomic_DNA"/>
</dbReference>
<dbReference type="RefSeq" id="WP_378055913.1">
    <property type="nucleotide sequence ID" value="NZ_JBHSIS010000005.1"/>
</dbReference>
<evidence type="ECO:0000313" key="1">
    <source>
        <dbReference type="EMBL" id="MFC4853948.1"/>
    </source>
</evidence>
<accession>A0ABV9RZ46</accession>